<name>A0A2N7THG0_9GAMM</name>
<accession>A0A2N7THG0</accession>
<protein>
    <recommendedName>
        <fullName evidence="1">Lysozyme inhibitor LprI-like N-terminal domain-containing protein</fullName>
    </recommendedName>
</protein>
<dbReference type="Pfam" id="PF07007">
    <property type="entry name" value="LprI"/>
    <property type="match status" value="1"/>
</dbReference>
<sequence length="201" mass="21936">MPARFALPGRQRYAGGVHRPPCFVSSEAAMPQPRRASPCALRFSSLLALGLLAMPVLAERAQVPSTLASHPIAHQIDGCMEEVEWLPEAMLACAEAAESQWQAEVERLTARLASVLGGEAREALEASDQAWQGSRDTDLAFVMAYHAQLEEAELGDPELIPLSRQLHRNAVLEERVARLQRFLDGLEAIHEPAPTDEGSLP</sequence>
<feature type="domain" description="Lysozyme inhibitor LprI-like N-terminal" evidence="1">
    <location>
        <begin position="89"/>
        <end position="151"/>
    </location>
</feature>
<proteinExistence type="predicted"/>
<evidence type="ECO:0000259" key="1">
    <source>
        <dbReference type="Pfam" id="PF07007"/>
    </source>
</evidence>
<comment type="caution">
    <text evidence="2">The sequence shown here is derived from an EMBL/GenBank/DDBJ whole genome shotgun (WGS) entry which is preliminary data.</text>
</comment>
<evidence type="ECO:0000313" key="2">
    <source>
        <dbReference type="EMBL" id="PMR67617.1"/>
    </source>
</evidence>
<evidence type="ECO:0000313" key="3">
    <source>
        <dbReference type="Proteomes" id="UP000235346"/>
    </source>
</evidence>
<keyword evidence="3" id="KW-1185">Reference proteome</keyword>
<gene>
    <name evidence="2" type="ORF">C1H66_18720</name>
</gene>
<organism evidence="2 3">
    <name type="scientific">Halomonas heilongjiangensis</name>
    <dbReference type="NCBI Taxonomy" id="1387883"/>
    <lineage>
        <taxon>Bacteria</taxon>
        <taxon>Pseudomonadati</taxon>
        <taxon>Pseudomonadota</taxon>
        <taxon>Gammaproteobacteria</taxon>
        <taxon>Oceanospirillales</taxon>
        <taxon>Halomonadaceae</taxon>
        <taxon>Halomonas</taxon>
    </lineage>
</organism>
<dbReference type="OrthoDB" id="6164179at2"/>
<dbReference type="Proteomes" id="UP000235346">
    <property type="component" value="Unassembled WGS sequence"/>
</dbReference>
<dbReference type="InterPro" id="IPR009739">
    <property type="entry name" value="LprI-like_N"/>
</dbReference>
<dbReference type="Gene3D" id="1.20.1270.180">
    <property type="match status" value="1"/>
</dbReference>
<reference evidence="2 3" key="1">
    <citation type="submission" date="2018-01" db="EMBL/GenBank/DDBJ databases">
        <title>Halomonas endophytica sp. nov., isolated from storage liquid in the stems of Populus euphratica.</title>
        <authorList>
            <person name="Chen C."/>
        </authorList>
    </citation>
    <scope>NUCLEOTIDE SEQUENCE [LARGE SCALE GENOMIC DNA]</scope>
    <source>
        <strain evidence="2 3">DSM 26881</strain>
    </source>
</reference>
<dbReference type="AlphaFoldDB" id="A0A2N7THG0"/>
<dbReference type="EMBL" id="PNRE01000087">
    <property type="protein sequence ID" value="PMR67617.1"/>
    <property type="molecule type" value="Genomic_DNA"/>
</dbReference>